<keyword evidence="1" id="KW-0614">Plasmid</keyword>
<name>A0ACD5FFH2_RHILE</name>
<gene>
    <name evidence="1" type="ORF">A4A59_031305</name>
</gene>
<geneLocation type="plasmid" evidence="1 2">
    <name>unnamed2</name>
</geneLocation>
<proteinExistence type="predicted"/>
<evidence type="ECO:0000313" key="2">
    <source>
        <dbReference type="Proteomes" id="UP000076193"/>
    </source>
</evidence>
<accession>A0ACD5FFH2</accession>
<evidence type="ECO:0000313" key="1">
    <source>
        <dbReference type="EMBL" id="XKQ44079.1"/>
    </source>
</evidence>
<organism evidence="1 2">
    <name type="scientific">Rhizobium leguminosarum</name>
    <dbReference type="NCBI Taxonomy" id="384"/>
    <lineage>
        <taxon>Bacteria</taxon>
        <taxon>Pseudomonadati</taxon>
        <taxon>Pseudomonadota</taxon>
        <taxon>Alphaproteobacteria</taxon>
        <taxon>Hyphomicrobiales</taxon>
        <taxon>Rhizobiaceae</taxon>
        <taxon>Rhizobium/Agrobacterium group</taxon>
        <taxon>Rhizobium</taxon>
    </lineage>
</organism>
<dbReference type="Proteomes" id="UP000076193">
    <property type="component" value="Plasmid unnamed2"/>
</dbReference>
<reference evidence="1" key="1">
    <citation type="submission" date="2024-10" db="EMBL/GenBank/DDBJ databases">
        <title>Strain of Rhizobium-related bacteria isolated fromm roots of Vavilovia formosa.</title>
        <authorList>
            <person name="Kimeklis A."/>
            <person name="Afonin A."/>
        </authorList>
    </citation>
    <scope>NUCLEOTIDE SEQUENCE</scope>
    <source>
        <strain evidence="1">Vaf12</strain>
    </source>
</reference>
<dbReference type="EMBL" id="CP171846">
    <property type="protein sequence ID" value="XKQ44079.1"/>
    <property type="molecule type" value="Genomic_DNA"/>
</dbReference>
<protein>
    <submittedName>
        <fullName evidence="1">Uncharacterized protein</fullName>
    </submittedName>
</protein>
<sequence length="115" mass="12422">MHIGYLPPIFARRADSWIDGADPDLPDGLGGGKEPPMPFADPLSDLHVNLTTPVDMRVIEAHLNVGDDGLGTEVGFVVPLTQQMLPDRLQKLGWRQRSSSAALSRSNRVPTPSLG</sequence>